<dbReference type="RefSeq" id="WP_186946520.1">
    <property type="nucleotide sequence ID" value="NZ_JACOGF010000003.1"/>
</dbReference>
<organism evidence="1 2">
    <name type="scientific">Undibacterium hunanense</name>
    <dbReference type="NCBI Taxonomy" id="2762292"/>
    <lineage>
        <taxon>Bacteria</taxon>
        <taxon>Pseudomonadati</taxon>
        <taxon>Pseudomonadota</taxon>
        <taxon>Betaproteobacteria</taxon>
        <taxon>Burkholderiales</taxon>
        <taxon>Oxalobacteraceae</taxon>
        <taxon>Undibacterium</taxon>
    </lineage>
</organism>
<evidence type="ECO:0000313" key="2">
    <source>
        <dbReference type="Proteomes" id="UP000650424"/>
    </source>
</evidence>
<keyword evidence="2" id="KW-1185">Reference proteome</keyword>
<name>A0ABR6ZN16_9BURK</name>
<sequence length="91" mass="10696">MLFKFKKWCYLKIEAFLKFLFVPASDVLRQKKSAIEFFQSEKLSRIGISPAISTKECGRVYNDLVSFQEQPECISVMQMKCARHMPHMLDK</sequence>
<protein>
    <submittedName>
        <fullName evidence="1">Uncharacterized protein</fullName>
    </submittedName>
</protein>
<reference evidence="1 2" key="1">
    <citation type="submission" date="2020-08" db="EMBL/GenBank/DDBJ databases">
        <title>Novel species isolated from subtropical streams in China.</title>
        <authorList>
            <person name="Lu H."/>
        </authorList>
    </citation>
    <scope>NUCLEOTIDE SEQUENCE [LARGE SCALE GENOMIC DNA]</scope>
    <source>
        <strain evidence="1 2">CY18W</strain>
    </source>
</reference>
<evidence type="ECO:0000313" key="1">
    <source>
        <dbReference type="EMBL" id="MBC3917287.1"/>
    </source>
</evidence>
<dbReference type="Proteomes" id="UP000650424">
    <property type="component" value="Unassembled WGS sequence"/>
</dbReference>
<accession>A0ABR6ZN16</accession>
<dbReference type="EMBL" id="JACOGF010000003">
    <property type="protein sequence ID" value="MBC3917287.1"/>
    <property type="molecule type" value="Genomic_DNA"/>
</dbReference>
<gene>
    <name evidence="1" type="ORF">H8L32_07360</name>
</gene>
<comment type="caution">
    <text evidence="1">The sequence shown here is derived from an EMBL/GenBank/DDBJ whole genome shotgun (WGS) entry which is preliminary data.</text>
</comment>
<proteinExistence type="predicted"/>